<proteinExistence type="predicted"/>
<evidence type="ECO:0000256" key="1">
    <source>
        <dbReference type="SAM" id="MobiDB-lite"/>
    </source>
</evidence>
<evidence type="ECO:0000313" key="3">
    <source>
        <dbReference type="Proteomes" id="UP001633002"/>
    </source>
</evidence>
<reference evidence="2 3" key="1">
    <citation type="submission" date="2024-09" db="EMBL/GenBank/DDBJ databases">
        <title>Chromosome-scale assembly of Riccia sorocarpa.</title>
        <authorList>
            <person name="Paukszto L."/>
        </authorList>
    </citation>
    <scope>NUCLEOTIDE SEQUENCE [LARGE SCALE GENOMIC DNA]</scope>
    <source>
        <strain evidence="2">LP-2024</strain>
        <tissue evidence="2">Aerial parts of the thallus</tissue>
    </source>
</reference>
<accession>A0ABD3H3I7</accession>
<feature type="region of interest" description="Disordered" evidence="1">
    <location>
        <begin position="33"/>
        <end position="107"/>
    </location>
</feature>
<feature type="compositionally biased region" description="Basic and acidic residues" evidence="1">
    <location>
        <begin position="38"/>
        <end position="63"/>
    </location>
</feature>
<dbReference type="Proteomes" id="UP001633002">
    <property type="component" value="Unassembled WGS sequence"/>
</dbReference>
<keyword evidence="3" id="KW-1185">Reference proteome</keyword>
<protein>
    <submittedName>
        <fullName evidence="2">Uncharacterized protein</fullName>
    </submittedName>
</protein>
<dbReference type="AlphaFoldDB" id="A0ABD3H3I7"/>
<gene>
    <name evidence="2" type="ORF">R1sor_003970</name>
</gene>
<organism evidence="2 3">
    <name type="scientific">Riccia sorocarpa</name>
    <dbReference type="NCBI Taxonomy" id="122646"/>
    <lineage>
        <taxon>Eukaryota</taxon>
        <taxon>Viridiplantae</taxon>
        <taxon>Streptophyta</taxon>
        <taxon>Embryophyta</taxon>
        <taxon>Marchantiophyta</taxon>
        <taxon>Marchantiopsida</taxon>
        <taxon>Marchantiidae</taxon>
        <taxon>Marchantiales</taxon>
        <taxon>Ricciaceae</taxon>
        <taxon>Riccia</taxon>
    </lineage>
</organism>
<evidence type="ECO:0000313" key="2">
    <source>
        <dbReference type="EMBL" id="KAL3685948.1"/>
    </source>
</evidence>
<comment type="caution">
    <text evidence="2">The sequence shown here is derived from an EMBL/GenBank/DDBJ whole genome shotgun (WGS) entry which is preliminary data.</text>
</comment>
<sequence length="194" mass="21371">MYRDTTDQLVLRARALVCVNVLALWLQRNGEQNAGSLAEEKTVEERSEVKKAHDRVDTERQGREASGQPGRLDKSVKEGGGVGERPKEARGLARSLLTPSARGPKSDGPAVSSFAGCSNLFPTFQRCHYSLTLVLVPSKTCMRYEATSDCAKCQFMFLESPRTVADSPSLCGLFNYCENHEANTWHSSSPKNVM</sequence>
<dbReference type="EMBL" id="JBJQOH010000006">
    <property type="protein sequence ID" value="KAL3685948.1"/>
    <property type="molecule type" value="Genomic_DNA"/>
</dbReference>
<name>A0ABD3H3I7_9MARC</name>